<comment type="cofactor">
    <cofactor evidence="2">
        <name>Fe(2+)</name>
        <dbReference type="ChEBI" id="CHEBI:29033"/>
    </cofactor>
    <text evidence="2">Binds 1 Fe(2+) ion.</text>
</comment>
<dbReference type="PIRSF" id="PIRSF004749">
    <property type="entry name" value="Pep_def"/>
    <property type="match status" value="1"/>
</dbReference>
<dbReference type="PANTHER" id="PTHR10458:SF22">
    <property type="entry name" value="PEPTIDE DEFORMYLASE"/>
    <property type="match status" value="1"/>
</dbReference>
<dbReference type="AlphaFoldDB" id="A0A1F6ERY1"/>
<reference evidence="3 4" key="1">
    <citation type="journal article" date="2016" name="Nat. Commun.">
        <title>Thousands of microbial genomes shed light on interconnected biogeochemical processes in an aquifer system.</title>
        <authorList>
            <person name="Anantharaman K."/>
            <person name="Brown C.T."/>
            <person name="Hug L.A."/>
            <person name="Sharon I."/>
            <person name="Castelle C.J."/>
            <person name="Probst A.J."/>
            <person name="Thomas B.C."/>
            <person name="Singh A."/>
            <person name="Wilkins M.J."/>
            <person name="Karaoz U."/>
            <person name="Brodie E.L."/>
            <person name="Williams K.H."/>
            <person name="Hubbard S.S."/>
            <person name="Banfield J.F."/>
        </authorList>
    </citation>
    <scope>NUCLEOTIDE SEQUENCE [LARGE SCALE GENOMIC DNA]</scope>
</reference>
<feature type="binding site" evidence="2">
    <location>
        <position position="156"/>
    </location>
    <ligand>
        <name>Fe cation</name>
        <dbReference type="ChEBI" id="CHEBI:24875"/>
    </ligand>
</feature>
<keyword evidence="2" id="KW-0648">Protein biosynthesis</keyword>
<keyword evidence="2" id="KW-0408">Iron</keyword>
<dbReference type="GO" id="GO:0006412">
    <property type="term" value="P:translation"/>
    <property type="evidence" value="ECO:0007669"/>
    <property type="project" value="UniProtKB-UniRule"/>
</dbReference>
<comment type="function">
    <text evidence="2">Removes the formyl group from the N-terminal Met of newly synthesized proteins. Requires at least a dipeptide for an efficient rate of reaction. N-terminal L-methionine is a prerequisite for activity but the enzyme has broad specificity at other positions.</text>
</comment>
<dbReference type="Gene3D" id="3.90.45.10">
    <property type="entry name" value="Peptide deformylase"/>
    <property type="match status" value="1"/>
</dbReference>
<comment type="similarity">
    <text evidence="1 2">Belongs to the polypeptide deformylase family.</text>
</comment>
<dbReference type="InterPro" id="IPR036821">
    <property type="entry name" value="Peptide_deformylase_sf"/>
</dbReference>
<dbReference type="Proteomes" id="UP000176714">
    <property type="component" value="Unassembled WGS sequence"/>
</dbReference>
<feature type="binding site" evidence="2">
    <location>
        <position position="152"/>
    </location>
    <ligand>
        <name>Fe cation</name>
        <dbReference type="ChEBI" id="CHEBI:24875"/>
    </ligand>
</feature>
<dbReference type="PANTHER" id="PTHR10458">
    <property type="entry name" value="PEPTIDE DEFORMYLASE"/>
    <property type="match status" value="1"/>
</dbReference>
<keyword evidence="2" id="KW-0378">Hydrolase</keyword>
<evidence type="ECO:0000313" key="3">
    <source>
        <dbReference type="EMBL" id="OGG76383.1"/>
    </source>
</evidence>
<gene>
    <name evidence="2" type="primary">def</name>
    <name evidence="3" type="ORF">A2950_00015</name>
</gene>
<dbReference type="HAMAP" id="MF_00163">
    <property type="entry name" value="Pep_deformylase"/>
    <property type="match status" value="1"/>
</dbReference>
<evidence type="ECO:0000313" key="4">
    <source>
        <dbReference type="Proteomes" id="UP000176714"/>
    </source>
</evidence>
<dbReference type="GO" id="GO:0042586">
    <property type="term" value="F:peptide deformylase activity"/>
    <property type="evidence" value="ECO:0007669"/>
    <property type="project" value="UniProtKB-UniRule"/>
</dbReference>
<dbReference type="GO" id="GO:0046872">
    <property type="term" value="F:metal ion binding"/>
    <property type="evidence" value="ECO:0007669"/>
    <property type="project" value="UniProtKB-KW"/>
</dbReference>
<dbReference type="Pfam" id="PF01327">
    <property type="entry name" value="Pep_deformylase"/>
    <property type="match status" value="1"/>
</dbReference>
<proteinExistence type="inferred from homology"/>
<feature type="active site" evidence="2">
    <location>
        <position position="153"/>
    </location>
</feature>
<organism evidence="3 4">
    <name type="scientific">Candidatus Kaiserbacteria bacterium RIFCSPLOWO2_01_FULL_55_19</name>
    <dbReference type="NCBI Taxonomy" id="1798516"/>
    <lineage>
        <taxon>Bacteria</taxon>
        <taxon>Candidatus Kaiseribacteriota</taxon>
    </lineage>
</organism>
<dbReference type="SUPFAM" id="SSF56420">
    <property type="entry name" value="Peptide deformylase"/>
    <property type="match status" value="1"/>
</dbReference>
<dbReference type="NCBIfam" id="NF001159">
    <property type="entry name" value="PRK00150.1-3"/>
    <property type="match status" value="1"/>
</dbReference>
<evidence type="ECO:0000256" key="2">
    <source>
        <dbReference type="HAMAP-Rule" id="MF_00163"/>
    </source>
</evidence>
<keyword evidence="2" id="KW-0479">Metal-binding</keyword>
<accession>A0A1F6ERY1</accession>
<dbReference type="EMBL" id="MFMD01000025">
    <property type="protein sequence ID" value="OGG76383.1"/>
    <property type="molecule type" value="Genomic_DNA"/>
</dbReference>
<dbReference type="STRING" id="1798516.A2950_00015"/>
<comment type="caution">
    <text evidence="3">The sequence shown here is derived from an EMBL/GenBank/DDBJ whole genome shotgun (WGS) entry which is preliminary data.</text>
</comment>
<dbReference type="EC" id="3.5.1.88" evidence="2"/>
<sequence>MKEIVQDGAPVLRQTAKPVPKKLFGSRELATIIADMTKALDRELEGVALAAPQMAIPYRLFIVRKDRTLPPVEVPKGAPLPPPPPAEVEVYINPEIVKTSRRRALVDEGCLSVRGVYGSTKRHQRVTVRAQTIEGSPFERGAGGIMAQIFEHEIDHLNGVLFIDNVVNLIQIQHAPTA</sequence>
<dbReference type="InterPro" id="IPR023635">
    <property type="entry name" value="Peptide_deformylase"/>
</dbReference>
<dbReference type="CDD" id="cd00487">
    <property type="entry name" value="Pep_deformylase"/>
    <property type="match status" value="1"/>
</dbReference>
<dbReference type="PRINTS" id="PR01576">
    <property type="entry name" value="PDEFORMYLASE"/>
</dbReference>
<feature type="binding site" evidence="2">
    <location>
        <position position="110"/>
    </location>
    <ligand>
        <name>Fe cation</name>
        <dbReference type="ChEBI" id="CHEBI:24875"/>
    </ligand>
</feature>
<name>A0A1F6ERY1_9BACT</name>
<protein>
    <recommendedName>
        <fullName evidence="2">Peptide deformylase</fullName>
        <shortName evidence="2">PDF</shortName>
        <ecNumber evidence="2">3.5.1.88</ecNumber>
    </recommendedName>
    <alternativeName>
        <fullName evidence="2">Polypeptide deformylase</fullName>
    </alternativeName>
</protein>
<comment type="catalytic activity">
    <reaction evidence="2">
        <text>N-terminal N-formyl-L-methionyl-[peptide] + H2O = N-terminal L-methionyl-[peptide] + formate</text>
        <dbReference type="Rhea" id="RHEA:24420"/>
        <dbReference type="Rhea" id="RHEA-COMP:10639"/>
        <dbReference type="Rhea" id="RHEA-COMP:10640"/>
        <dbReference type="ChEBI" id="CHEBI:15377"/>
        <dbReference type="ChEBI" id="CHEBI:15740"/>
        <dbReference type="ChEBI" id="CHEBI:49298"/>
        <dbReference type="ChEBI" id="CHEBI:64731"/>
        <dbReference type="EC" id="3.5.1.88"/>
    </reaction>
</comment>
<evidence type="ECO:0000256" key="1">
    <source>
        <dbReference type="ARBA" id="ARBA00010759"/>
    </source>
</evidence>